<sequence length="363" mass="37642">MCSYGKVVANGFETYIMGPIQIGLGEWMNTTMRRRIVTVLPKEVTCGWAGLGSVGCGGRACTVYIKGGYGLTLTVQMHELGHTQGLSHAGRGLDEYGDRGDVLGSTGGADGYLCMNPGNQLRLGWNTPIGYLRPLTVNDAPTNTGQRGIWRLPNMASTDVNHVYINMTVPGFPYANHFASFRARTPTYDAILSSDYNNRVHIHQFNGTTNDRDYNRTLLMALLGPGQWYMSRFVSYGAGTAAGGALNFSVISIDSGREAIGLTAASRPLVTAPAPALAAAASSPAAPYPLPASTAFAPLAPAATQEPPARSLPALPAAAASVSSPSPVTPTAGPSLASAAASPAPTDPLPTSTAFASLPAAAA</sequence>
<dbReference type="InterPro" id="IPR008752">
    <property type="entry name" value="Peptidase_M11"/>
</dbReference>
<organism evidence="3 4">
    <name type="scientific">Edaphochlamys debaryana</name>
    <dbReference type="NCBI Taxonomy" id="47281"/>
    <lineage>
        <taxon>Eukaryota</taxon>
        <taxon>Viridiplantae</taxon>
        <taxon>Chlorophyta</taxon>
        <taxon>core chlorophytes</taxon>
        <taxon>Chlorophyceae</taxon>
        <taxon>CS clade</taxon>
        <taxon>Chlamydomonadales</taxon>
        <taxon>Chlamydomonadales incertae sedis</taxon>
        <taxon>Edaphochlamys</taxon>
    </lineage>
</organism>
<gene>
    <name evidence="3" type="ORF">HYH03_006018</name>
</gene>
<keyword evidence="4" id="KW-1185">Reference proteome</keyword>
<feature type="region of interest" description="Disordered" evidence="1">
    <location>
        <begin position="320"/>
        <end position="363"/>
    </location>
</feature>
<dbReference type="Proteomes" id="UP000612055">
    <property type="component" value="Unassembled WGS sequence"/>
</dbReference>
<dbReference type="SUPFAM" id="SSF55486">
    <property type="entry name" value="Metalloproteases ('zincins'), catalytic domain"/>
    <property type="match status" value="1"/>
</dbReference>
<evidence type="ECO:0000256" key="1">
    <source>
        <dbReference type="SAM" id="MobiDB-lite"/>
    </source>
</evidence>
<feature type="domain" description="Peptidase M11 gametolysin" evidence="2">
    <location>
        <begin position="21"/>
        <end position="228"/>
    </location>
</feature>
<dbReference type="Pfam" id="PF05548">
    <property type="entry name" value="Peptidase_M11"/>
    <property type="match status" value="1"/>
</dbReference>
<evidence type="ECO:0000259" key="2">
    <source>
        <dbReference type="Pfam" id="PF05548"/>
    </source>
</evidence>
<protein>
    <recommendedName>
        <fullName evidence="2">Peptidase M11 gametolysin domain-containing protein</fullName>
    </recommendedName>
</protein>
<accession>A0A835Y6S2</accession>
<evidence type="ECO:0000313" key="3">
    <source>
        <dbReference type="EMBL" id="KAG2495773.1"/>
    </source>
</evidence>
<dbReference type="AlphaFoldDB" id="A0A835Y6S2"/>
<name>A0A835Y6S2_9CHLO</name>
<proteinExistence type="predicted"/>
<comment type="caution">
    <text evidence="3">The sequence shown here is derived from an EMBL/GenBank/DDBJ whole genome shotgun (WGS) entry which is preliminary data.</text>
</comment>
<reference evidence="3" key="1">
    <citation type="journal article" date="2020" name="bioRxiv">
        <title>Comparative genomics of Chlamydomonas.</title>
        <authorList>
            <person name="Craig R.J."/>
            <person name="Hasan A.R."/>
            <person name="Ness R.W."/>
            <person name="Keightley P.D."/>
        </authorList>
    </citation>
    <scope>NUCLEOTIDE SEQUENCE</scope>
    <source>
        <strain evidence="3">CCAP 11/70</strain>
    </source>
</reference>
<evidence type="ECO:0000313" key="4">
    <source>
        <dbReference type="Proteomes" id="UP000612055"/>
    </source>
</evidence>
<dbReference type="EMBL" id="JAEHOE010000022">
    <property type="protein sequence ID" value="KAG2495773.1"/>
    <property type="molecule type" value="Genomic_DNA"/>
</dbReference>